<comment type="caution">
    <text evidence="2">The sequence shown here is derived from an EMBL/GenBank/DDBJ whole genome shotgun (WGS) entry which is preliminary data.</text>
</comment>
<dbReference type="GeneID" id="49392758"/>
<protein>
    <recommendedName>
        <fullName evidence="1">HTH cro/C1-type domain-containing protein</fullName>
    </recommendedName>
</protein>
<dbReference type="GO" id="GO:0003677">
    <property type="term" value="F:DNA binding"/>
    <property type="evidence" value="ECO:0007669"/>
    <property type="project" value="InterPro"/>
</dbReference>
<feature type="domain" description="HTH cro/C1-type" evidence="1">
    <location>
        <begin position="81"/>
        <end position="114"/>
    </location>
</feature>
<dbReference type="SUPFAM" id="SSF47413">
    <property type="entry name" value="lambda repressor-like DNA-binding domains"/>
    <property type="match status" value="1"/>
</dbReference>
<dbReference type="EMBL" id="AZCU01000006">
    <property type="protein sequence ID" value="KRK25767.1"/>
    <property type="molecule type" value="Genomic_DNA"/>
</dbReference>
<evidence type="ECO:0000259" key="1">
    <source>
        <dbReference type="PROSITE" id="PS50943"/>
    </source>
</evidence>
<proteinExistence type="predicted"/>
<gene>
    <name evidence="2" type="ORF">FD24_GL002909</name>
</gene>
<organism evidence="2 3">
    <name type="scientific">Lactiplantibacillus pentosus DSM 20314</name>
    <dbReference type="NCBI Taxonomy" id="1423791"/>
    <lineage>
        <taxon>Bacteria</taxon>
        <taxon>Bacillati</taxon>
        <taxon>Bacillota</taxon>
        <taxon>Bacilli</taxon>
        <taxon>Lactobacillales</taxon>
        <taxon>Lactobacillaceae</taxon>
        <taxon>Lactiplantibacillus</taxon>
    </lineage>
</organism>
<dbReference type="PROSITE" id="PS50943">
    <property type="entry name" value="HTH_CROC1"/>
    <property type="match status" value="1"/>
</dbReference>
<dbReference type="Pfam" id="PF01381">
    <property type="entry name" value="HTH_3"/>
    <property type="match status" value="1"/>
</dbReference>
<dbReference type="Proteomes" id="UP000051020">
    <property type="component" value="Unassembled WGS sequence"/>
</dbReference>
<dbReference type="AlphaFoldDB" id="A0A837RBB5"/>
<evidence type="ECO:0000313" key="2">
    <source>
        <dbReference type="EMBL" id="KRK25767.1"/>
    </source>
</evidence>
<reference evidence="2 3" key="1">
    <citation type="journal article" date="2015" name="Genome Announc.">
        <title>Expanding the biotechnology potential of lactobacilli through comparative genomics of 213 strains and associated genera.</title>
        <authorList>
            <person name="Sun Z."/>
            <person name="Harris H.M."/>
            <person name="McCann A."/>
            <person name="Guo C."/>
            <person name="Argimon S."/>
            <person name="Zhang W."/>
            <person name="Yang X."/>
            <person name="Jeffery I.B."/>
            <person name="Cooney J.C."/>
            <person name="Kagawa T.F."/>
            <person name="Liu W."/>
            <person name="Song Y."/>
            <person name="Salvetti E."/>
            <person name="Wrobel A."/>
            <person name="Rasinkangas P."/>
            <person name="Parkhill J."/>
            <person name="Rea M.C."/>
            <person name="O'Sullivan O."/>
            <person name="Ritari J."/>
            <person name="Douillard F.P."/>
            <person name="Paul Ross R."/>
            <person name="Yang R."/>
            <person name="Briner A.E."/>
            <person name="Felis G.E."/>
            <person name="de Vos W.M."/>
            <person name="Barrangou R."/>
            <person name="Klaenhammer T.R."/>
            <person name="Caufield P.W."/>
            <person name="Cui Y."/>
            <person name="Zhang H."/>
            <person name="O'Toole P.W."/>
        </authorList>
    </citation>
    <scope>NUCLEOTIDE SEQUENCE [LARGE SCALE GENOMIC DNA]</scope>
    <source>
        <strain evidence="2 3">DSM 20314</strain>
    </source>
</reference>
<dbReference type="InterPro" id="IPR001387">
    <property type="entry name" value="Cro/C1-type_HTH"/>
</dbReference>
<dbReference type="InterPro" id="IPR010982">
    <property type="entry name" value="Lambda_DNA-bd_dom_sf"/>
</dbReference>
<name>A0A837RBB5_LACPE</name>
<evidence type="ECO:0000313" key="3">
    <source>
        <dbReference type="Proteomes" id="UP000051020"/>
    </source>
</evidence>
<dbReference type="RefSeq" id="WP_050337786.1">
    <property type="nucleotide sequence ID" value="NZ_AZCU01000006.1"/>
</dbReference>
<dbReference type="CDD" id="cd00093">
    <property type="entry name" value="HTH_XRE"/>
    <property type="match status" value="1"/>
</dbReference>
<dbReference type="Gene3D" id="1.10.260.40">
    <property type="entry name" value="lambda repressor-like DNA-binding domains"/>
    <property type="match status" value="1"/>
</dbReference>
<sequence>MAKVTKKFYYNDELETTAFYTETWRLEKTQVKDISDLLVWHHYWIDSDGELWSDFDDPMENPKADFEAYRTKENYLKPEQIKQFRQNTGLTVQALASYVGMDSSTLSQLENNDRVQTKEQDSLLKGVIDYFQSNSRLP</sequence>
<accession>A0A837RBB5</accession>